<protein>
    <submittedName>
        <fullName evidence="1">Uncharacterized protein</fullName>
    </submittedName>
</protein>
<dbReference type="EMBL" id="BQNB010008647">
    <property type="protein sequence ID" value="GJS52308.1"/>
    <property type="molecule type" value="Genomic_DNA"/>
</dbReference>
<reference evidence="1" key="2">
    <citation type="submission" date="2022-01" db="EMBL/GenBank/DDBJ databases">
        <authorList>
            <person name="Yamashiro T."/>
            <person name="Shiraishi A."/>
            <person name="Satake H."/>
            <person name="Nakayama K."/>
        </authorList>
    </citation>
    <scope>NUCLEOTIDE SEQUENCE</scope>
</reference>
<sequence>MNQVLGENERLLEQAIDKDIVQTVVNLSENASDEIVHECQKCLELETELVKKKDFVDKETYDKLWSKTLYSCFSGSQPSGNTKNDRILQPPRSAVVRISRNKDNLILSVLTITGNPTGMVFTPMDILEPPYRLSNFLSSNSEERPSCKDNGFWRLSDWKMLYFLKAFITAKVLRIPTNPNMKDTNQVKIYLLAYGSLWGNELSERVSGKNSGHRANNILLQHLCSPTDRSGLGFAVSTNVLMSYLNVGCTCTEVIAPIPEAVLHRNMLVSTAFHLPQLQLIKIAPNTKYTSPTTHKKLNSHSFS</sequence>
<evidence type="ECO:0000313" key="1">
    <source>
        <dbReference type="EMBL" id="GJS52308.1"/>
    </source>
</evidence>
<gene>
    <name evidence="1" type="ORF">Tco_0625670</name>
</gene>
<organism evidence="1 2">
    <name type="scientific">Tanacetum coccineum</name>
    <dbReference type="NCBI Taxonomy" id="301880"/>
    <lineage>
        <taxon>Eukaryota</taxon>
        <taxon>Viridiplantae</taxon>
        <taxon>Streptophyta</taxon>
        <taxon>Embryophyta</taxon>
        <taxon>Tracheophyta</taxon>
        <taxon>Spermatophyta</taxon>
        <taxon>Magnoliopsida</taxon>
        <taxon>eudicotyledons</taxon>
        <taxon>Gunneridae</taxon>
        <taxon>Pentapetalae</taxon>
        <taxon>asterids</taxon>
        <taxon>campanulids</taxon>
        <taxon>Asterales</taxon>
        <taxon>Asteraceae</taxon>
        <taxon>Asteroideae</taxon>
        <taxon>Anthemideae</taxon>
        <taxon>Anthemidinae</taxon>
        <taxon>Tanacetum</taxon>
    </lineage>
</organism>
<dbReference type="Proteomes" id="UP001151760">
    <property type="component" value="Unassembled WGS sequence"/>
</dbReference>
<comment type="caution">
    <text evidence="1">The sequence shown here is derived from an EMBL/GenBank/DDBJ whole genome shotgun (WGS) entry which is preliminary data.</text>
</comment>
<evidence type="ECO:0000313" key="2">
    <source>
        <dbReference type="Proteomes" id="UP001151760"/>
    </source>
</evidence>
<proteinExistence type="predicted"/>
<reference evidence="1" key="1">
    <citation type="journal article" date="2022" name="Int. J. Mol. Sci.">
        <title>Draft Genome of Tanacetum Coccineum: Genomic Comparison of Closely Related Tanacetum-Family Plants.</title>
        <authorList>
            <person name="Yamashiro T."/>
            <person name="Shiraishi A."/>
            <person name="Nakayama K."/>
            <person name="Satake H."/>
        </authorList>
    </citation>
    <scope>NUCLEOTIDE SEQUENCE</scope>
</reference>
<accession>A0ABQ4WHH6</accession>
<keyword evidence="2" id="KW-1185">Reference proteome</keyword>
<name>A0ABQ4WHH6_9ASTR</name>